<keyword evidence="7" id="KW-0813">Transport</keyword>
<evidence type="ECO:0000256" key="6">
    <source>
        <dbReference type="ARBA" id="ARBA00023136"/>
    </source>
</evidence>
<evidence type="ECO:0000256" key="5">
    <source>
        <dbReference type="ARBA" id="ARBA00022989"/>
    </source>
</evidence>
<protein>
    <submittedName>
        <fullName evidence="9">Biopolymer transport protein ExbD</fullName>
    </submittedName>
</protein>
<dbReference type="EMBL" id="SNWP01000011">
    <property type="protein sequence ID" value="TDO26313.1"/>
    <property type="molecule type" value="Genomic_DNA"/>
</dbReference>
<accession>A0A4R6IUL9</accession>
<sequence>MAEIQTTESRSRKSLHRNKKLSTRVDLTPMVDLGFLLITFFIFTTTMHEPSSIVMPLPDERDTENPSLAGERKTISLLLDGNNSILYYEGSNERIRQQTDYSSKGLRAVLLAKIKQVKTEFGNDAEPIVLIRPLASSNYGNLIDVLDEMMINGVKKYMLLEE</sequence>
<keyword evidence="4 7" id="KW-0812">Transmembrane</keyword>
<dbReference type="Proteomes" id="UP000295741">
    <property type="component" value="Unassembled WGS sequence"/>
</dbReference>
<dbReference type="RefSeq" id="WP_162847390.1">
    <property type="nucleotide sequence ID" value="NZ_SNWP01000011.1"/>
</dbReference>
<dbReference type="Pfam" id="PF02472">
    <property type="entry name" value="ExbD"/>
    <property type="match status" value="1"/>
</dbReference>
<evidence type="ECO:0000256" key="1">
    <source>
        <dbReference type="ARBA" id="ARBA00004162"/>
    </source>
</evidence>
<dbReference type="AlphaFoldDB" id="A0A4R6IUL9"/>
<dbReference type="PANTHER" id="PTHR30558:SF3">
    <property type="entry name" value="BIOPOLYMER TRANSPORT PROTEIN EXBD-RELATED"/>
    <property type="match status" value="1"/>
</dbReference>
<evidence type="ECO:0000256" key="3">
    <source>
        <dbReference type="ARBA" id="ARBA00022475"/>
    </source>
</evidence>
<name>A0A4R6IUL9_9BACT</name>
<proteinExistence type="inferred from homology"/>
<evidence type="ECO:0000256" key="8">
    <source>
        <dbReference type="SAM" id="Phobius"/>
    </source>
</evidence>
<dbReference type="GO" id="GO:0005886">
    <property type="term" value="C:plasma membrane"/>
    <property type="evidence" value="ECO:0007669"/>
    <property type="project" value="UniProtKB-SubCell"/>
</dbReference>
<reference evidence="9 10" key="1">
    <citation type="submission" date="2019-03" db="EMBL/GenBank/DDBJ databases">
        <title>Genomic Encyclopedia of Archaeal and Bacterial Type Strains, Phase II (KMG-II): from individual species to whole genera.</title>
        <authorList>
            <person name="Goeker M."/>
        </authorList>
    </citation>
    <scope>NUCLEOTIDE SEQUENCE [LARGE SCALE GENOMIC DNA]</scope>
    <source>
        <strain evidence="9 10">DSM 28323</strain>
    </source>
</reference>
<dbReference type="GO" id="GO:0022857">
    <property type="term" value="F:transmembrane transporter activity"/>
    <property type="evidence" value="ECO:0007669"/>
    <property type="project" value="InterPro"/>
</dbReference>
<comment type="subcellular location">
    <subcellularLocation>
        <location evidence="1">Cell membrane</location>
        <topology evidence="1">Single-pass membrane protein</topology>
    </subcellularLocation>
    <subcellularLocation>
        <location evidence="7">Cell membrane</location>
        <topology evidence="7">Single-pass type II membrane protein</topology>
    </subcellularLocation>
</comment>
<keyword evidence="10" id="KW-1185">Reference proteome</keyword>
<comment type="similarity">
    <text evidence="2 7">Belongs to the ExbD/TolR family.</text>
</comment>
<dbReference type="GO" id="GO:0015031">
    <property type="term" value="P:protein transport"/>
    <property type="evidence" value="ECO:0007669"/>
    <property type="project" value="UniProtKB-KW"/>
</dbReference>
<keyword evidence="6 8" id="KW-0472">Membrane</keyword>
<keyword evidence="7" id="KW-0653">Protein transport</keyword>
<feature type="transmembrane region" description="Helical" evidence="8">
    <location>
        <begin position="21"/>
        <end position="43"/>
    </location>
</feature>
<evidence type="ECO:0000256" key="4">
    <source>
        <dbReference type="ARBA" id="ARBA00022692"/>
    </source>
</evidence>
<dbReference type="InterPro" id="IPR003400">
    <property type="entry name" value="ExbD"/>
</dbReference>
<keyword evidence="3" id="KW-1003">Cell membrane</keyword>
<evidence type="ECO:0000256" key="2">
    <source>
        <dbReference type="ARBA" id="ARBA00005811"/>
    </source>
</evidence>
<evidence type="ECO:0000313" key="9">
    <source>
        <dbReference type="EMBL" id="TDO26313.1"/>
    </source>
</evidence>
<gene>
    <name evidence="9" type="ORF">BC659_1619</name>
</gene>
<comment type="caution">
    <text evidence="9">The sequence shown here is derived from an EMBL/GenBank/DDBJ whole genome shotgun (WGS) entry which is preliminary data.</text>
</comment>
<keyword evidence="5 8" id="KW-1133">Transmembrane helix</keyword>
<evidence type="ECO:0000256" key="7">
    <source>
        <dbReference type="RuleBase" id="RU003879"/>
    </source>
</evidence>
<organism evidence="9 10">
    <name type="scientific">Sediminibacterium goheungense</name>
    <dbReference type="NCBI Taxonomy" id="1086393"/>
    <lineage>
        <taxon>Bacteria</taxon>
        <taxon>Pseudomonadati</taxon>
        <taxon>Bacteroidota</taxon>
        <taxon>Chitinophagia</taxon>
        <taxon>Chitinophagales</taxon>
        <taxon>Chitinophagaceae</taxon>
        <taxon>Sediminibacterium</taxon>
    </lineage>
</organism>
<evidence type="ECO:0000313" key="10">
    <source>
        <dbReference type="Proteomes" id="UP000295741"/>
    </source>
</evidence>
<dbReference type="PANTHER" id="PTHR30558">
    <property type="entry name" value="EXBD MEMBRANE COMPONENT OF PMF-DRIVEN MACROMOLECULE IMPORT SYSTEM"/>
    <property type="match status" value="1"/>
</dbReference>